<dbReference type="SUPFAM" id="SSF52047">
    <property type="entry name" value="RNI-like"/>
    <property type="match status" value="1"/>
</dbReference>
<proteinExistence type="predicted"/>
<evidence type="ECO:0000313" key="2">
    <source>
        <dbReference type="Proteomes" id="UP000636479"/>
    </source>
</evidence>
<dbReference type="GeneID" id="59351968"/>
<evidence type="ECO:0000313" key="1">
    <source>
        <dbReference type="EMBL" id="KAF7290590.1"/>
    </source>
</evidence>
<accession>A0A8H6S3E5</accession>
<gene>
    <name evidence="1" type="ORF">MIND_01299100</name>
</gene>
<sequence length="446" mass="50808">MARYDSDGDVIMRDPPMTFDWELASTFSRISLVDPPVYRLSNDLLYQLFATTLAGEPYERVIRLSHVCSTWRFIMLHAPLFWTSVTIYIPSNIDHANITEQLLRRSQHQPFDLTVHLSKRSPPDYPIFATLGPHAHRLRKLRILAPTLQALGSLPLLNFPALEQREIFVQCQTRGGSLAVVATPPNQQPSSLQITAFSFSYFDGLKLPELFILIESMRHSLEHFKLYYQTGPDVLSLQHWNLMYGPVVQLPLLSTLQVGFNDALSLVPFMKRLRLPVLQSLSIHDFGMCPEQDTPQQGVISAGFASLHDNPPLHELLSTILEAIPSPTLLKALRLTGLYVPPEEPEDIIEYLFSICGPHIRTLRLVECDAVFLEALAETLFQNHSPWRLERLIVRGMDNDDLLECLWIRHAHEYPKLKELSLEPYTRPPPKEVLAQFAEVVNGPID</sequence>
<organism evidence="1 2">
    <name type="scientific">Mycena indigotica</name>
    <dbReference type="NCBI Taxonomy" id="2126181"/>
    <lineage>
        <taxon>Eukaryota</taxon>
        <taxon>Fungi</taxon>
        <taxon>Dikarya</taxon>
        <taxon>Basidiomycota</taxon>
        <taxon>Agaricomycotina</taxon>
        <taxon>Agaricomycetes</taxon>
        <taxon>Agaricomycetidae</taxon>
        <taxon>Agaricales</taxon>
        <taxon>Marasmiineae</taxon>
        <taxon>Mycenaceae</taxon>
        <taxon>Mycena</taxon>
    </lineage>
</organism>
<dbReference type="RefSeq" id="XP_037213950.1">
    <property type="nucleotide sequence ID" value="XM_037369452.1"/>
</dbReference>
<comment type="caution">
    <text evidence="1">The sequence shown here is derived from an EMBL/GenBank/DDBJ whole genome shotgun (WGS) entry which is preliminary data.</text>
</comment>
<keyword evidence="2" id="KW-1185">Reference proteome</keyword>
<reference evidence="1" key="1">
    <citation type="submission" date="2020-05" db="EMBL/GenBank/DDBJ databases">
        <title>Mycena genomes resolve the evolution of fungal bioluminescence.</title>
        <authorList>
            <person name="Tsai I.J."/>
        </authorList>
    </citation>
    <scope>NUCLEOTIDE SEQUENCE</scope>
    <source>
        <strain evidence="1">171206Taipei</strain>
    </source>
</reference>
<name>A0A8H6S3E5_9AGAR</name>
<dbReference type="OrthoDB" id="2985369at2759"/>
<dbReference type="AlphaFoldDB" id="A0A8H6S3E5"/>
<dbReference type="EMBL" id="JACAZF010000014">
    <property type="protein sequence ID" value="KAF7290590.1"/>
    <property type="molecule type" value="Genomic_DNA"/>
</dbReference>
<protein>
    <submittedName>
        <fullName evidence="1">F-box domain-containing protein</fullName>
    </submittedName>
</protein>
<dbReference type="Proteomes" id="UP000636479">
    <property type="component" value="Unassembled WGS sequence"/>
</dbReference>